<evidence type="ECO:0000313" key="1">
    <source>
        <dbReference type="EMBL" id="KAH7851569.1"/>
    </source>
</evidence>
<keyword evidence="2" id="KW-1185">Reference proteome</keyword>
<sequence>MLSGGVRDDVVSVVDHENAFENVLEGEVFGGGSKRGKWKARGRDLGTPTSDDWNVVAMYVEILRTFYIVTERLSGSLYVTCNTFYKEVTTIKNAMAKMELSDDPKLLMLAKGMHLKFDKYWGMKRVYNLYEKRSIEHDEKNADESRNKEKNAMQVMDLSEALDSEFDQHMEEETNMGDWISMDMQLQNHETTIKGISKLLGSSGAAESYLATTSYQSLYNLESNGELWGLLTWRIAVYLCLISVMF</sequence>
<dbReference type="Proteomes" id="UP000828048">
    <property type="component" value="Chromosome 8"/>
</dbReference>
<reference evidence="1 2" key="1">
    <citation type="journal article" date="2021" name="Hortic Res">
        <title>High-quality reference genome and annotation aids understanding of berry development for evergreen blueberry (Vaccinium darrowii).</title>
        <authorList>
            <person name="Yu J."/>
            <person name="Hulse-Kemp A.M."/>
            <person name="Babiker E."/>
            <person name="Staton M."/>
        </authorList>
    </citation>
    <scope>NUCLEOTIDE SEQUENCE [LARGE SCALE GENOMIC DNA]</scope>
    <source>
        <strain evidence="2">cv. NJ 8807/NJ 8810</strain>
        <tissue evidence="1">Young leaf</tissue>
    </source>
</reference>
<accession>A0ACB7YEL9</accession>
<gene>
    <name evidence="1" type="ORF">Vadar_013528</name>
</gene>
<comment type="caution">
    <text evidence="1">The sequence shown here is derived from an EMBL/GenBank/DDBJ whole genome shotgun (WGS) entry which is preliminary data.</text>
</comment>
<evidence type="ECO:0000313" key="2">
    <source>
        <dbReference type="Proteomes" id="UP000828048"/>
    </source>
</evidence>
<proteinExistence type="predicted"/>
<dbReference type="EMBL" id="CM037158">
    <property type="protein sequence ID" value="KAH7851569.1"/>
    <property type="molecule type" value="Genomic_DNA"/>
</dbReference>
<protein>
    <submittedName>
        <fullName evidence="1">Uncharacterized protein</fullName>
    </submittedName>
</protein>
<name>A0ACB7YEL9_9ERIC</name>
<organism evidence="1 2">
    <name type="scientific">Vaccinium darrowii</name>
    <dbReference type="NCBI Taxonomy" id="229202"/>
    <lineage>
        <taxon>Eukaryota</taxon>
        <taxon>Viridiplantae</taxon>
        <taxon>Streptophyta</taxon>
        <taxon>Embryophyta</taxon>
        <taxon>Tracheophyta</taxon>
        <taxon>Spermatophyta</taxon>
        <taxon>Magnoliopsida</taxon>
        <taxon>eudicotyledons</taxon>
        <taxon>Gunneridae</taxon>
        <taxon>Pentapetalae</taxon>
        <taxon>asterids</taxon>
        <taxon>Ericales</taxon>
        <taxon>Ericaceae</taxon>
        <taxon>Vaccinioideae</taxon>
        <taxon>Vaccinieae</taxon>
        <taxon>Vaccinium</taxon>
    </lineage>
</organism>